<comment type="similarity">
    <text evidence="1">Belongs to the CAF1 family.</text>
</comment>
<dbReference type="PANTHER" id="PTHR15092:SF22">
    <property type="entry name" value="POLY(A)-SPECIFIC RIBONUCLEASE PNLDC1"/>
    <property type="match status" value="1"/>
</dbReference>
<feature type="compositionally biased region" description="Polar residues" evidence="2">
    <location>
        <begin position="560"/>
        <end position="572"/>
    </location>
</feature>
<keyword evidence="5" id="KW-1185">Reference proteome</keyword>
<feature type="region of interest" description="Disordered" evidence="2">
    <location>
        <begin position="475"/>
        <end position="494"/>
    </location>
</feature>
<feature type="signal peptide" evidence="3">
    <location>
        <begin position="1"/>
        <end position="25"/>
    </location>
</feature>
<dbReference type="Gene3D" id="3.30.420.10">
    <property type="entry name" value="Ribonuclease H-like superfamily/Ribonuclease H"/>
    <property type="match status" value="2"/>
</dbReference>
<accession>H6BZV8</accession>
<feature type="compositionally biased region" description="Pro residues" evidence="2">
    <location>
        <begin position="478"/>
        <end position="493"/>
    </location>
</feature>
<dbReference type="RefSeq" id="XP_009156754.1">
    <property type="nucleotide sequence ID" value="XM_009158506.1"/>
</dbReference>
<dbReference type="AlphaFoldDB" id="H6BZV8"/>
<dbReference type="OrthoDB" id="414075at2759"/>
<evidence type="ECO:0000256" key="1">
    <source>
        <dbReference type="ARBA" id="ARBA00008372"/>
    </source>
</evidence>
<dbReference type="GO" id="GO:0003723">
    <property type="term" value="F:RNA binding"/>
    <property type="evidence" value="ECO:0007669"/>
    <property type="project" value="TreeGrafter"/>
</dbReference>
<sequence length="667" mass="74732">MSGLLRRLFGLQSKLLCLLSPGTSSRLLPAHSRAYPPRMNITGAEFEGEAIKIIQNIADSRFVAFDLEFSGVAGRRPAGGSGKLTLQDYYQDLRAAAQIYQILQVGLTVVAEDTQKGQYVARPYNFDLSPLPATKEQVFRRVWSYNSGAVSFLIRNGFNIDRPILQGVQYLSRQEEEQVRKKLLEDDQARANIPDMILKEDDSPLVEHIRQSIKDWQATPKEKQEPYVNIPAENAKEPLPAALNRYQVRLTHQVVRNEYPKLKTQGMGHFVQITNPTAEQQANEKEVREQIREREVLNAVGFRWIIEAIMGGDVSRMPHRYVQAAHPEGKAPDNIQGFLDDLQAKLKSQQRAFIGHNCLTDLINLYRCFVDNLPERVEDFSARVQELFPLILDTKYIAGLGNKRWADTSLQAVETDIDTLDVPRFTFAPGFDRYLHTSTYHEAGFDSYVTAKIGLRIPGKLKRERKLEELRGLVEASAPPPAEAPPAEAPPPAVEKTQYELATEAVSESEAQKPGLTKAIVEAIKAPVTAVKSILVGPESSNQGASGASLPRSRPGSAGEQAQTGTVKATEATQQVVQLPRLGLKKLKSMSQKSNIFDMLEDGVPEVSSQDDTQKKFKEEQRIARMVKEGRLLPRWEEDAEFWKLISNKLQANACQEGILDLSRRRN</sequence>
<dbReference type="EMBL" id="JH226133">
    <property type="protein sequence ID" value="EHY56293.1"/>
    <property type="molecule type" value="Genomic_DNA"/>
</dbReference>
<feature type="chain" id="PRO_5003602906" evidence="3">
    <location>
        <begin position="26"/>
        <end position="667"/>
    </location>
</feature>
<evidence type="ECO:0000313" key="5">
    <source>
        <dbReference type="Proteomes" id="UP000007304"/>
    </source>
</evidence>
<dbReference type="STRING" id="858893.H6BZV8"/>
<dbReference type="eggNOG" id="KOG1990">
    <property type="taxonomic scope" value="Eukaryota"/>
</dbReference>
<dbReference type="GO" id="GO:0005634">
    <property type="term" value="C:nucleus"/>
    <property type="evidence" value="ECO:0007669"/>
    <property type="project" value="TreeGrafter"/>
</dbReference>
<protein>
    <submittedName>
        <fullName evidence="4">Poly(A)-specific ribonuclease</fullName>
    </submittedName>
</protein>
<dbReference type="GeneID" id="20309018"/>
<dbReference type="HOGENOM" id="CLU_022380_0_0_1"/>
<proteinExistence type="inferred from homology"/>
<dbReference type="GO" id="GO:0000175">
    <property type="term" value="F:3'-5'-RNA exonuclease activity"/>
    <property type="evidence" value="ECO:0007669"/>
    <property type="project" value="TreeGrafter"/>
</dbReference>
<dbReference type="InterPro" id="IPR006941">
    <property type="entry name" value="RNase_CAF1"/>
</dbReference>
<dbReference type="InterPro" id="IPR036397">
    <property type="entry name" value="RNaseH_sf"/>
</dbReference>
<dbReference type="SUPFAM" id="SSF53098">
    <property type="entry name" value="Ribonuclease H-like"/>
    <property type="match status" value="1"/>
</dbReference>
<gene>
    <name evidence="4" type="ORF">HMPREF1120_04379</name>
</gene>
<dbReference type="Pfam" id="PF04857">
    <property type="entry name" value="CAF1"/>
    <property type="match status" value="1"/>
</dbReference>
<dbReference type="InterPro" id="IPR051181">
    <property type="entry name" value="CAF1_poly(A)_ribonucleases"/>
</dbReference>
<evidence type="ECO:0000256" key="2">
    <source>
        <dbReference type="SAM" id="MobiDB-lite"/>
    </source>
</evidence>
<dbReference type="InParanoid" id="H6BZV8"/>
<evidence type="ECO:0000313" key="4">
    <source>
        <dbReference type="EMBL" id="EHY56293.1"/>
    </source>
</evidence>
<dbReference type="PANTHER" id="PTHR15092">
    <property type="entry name" value="POLY A -SPECIFIC RIBONUCLEASE/TARGET OF EGR1, MEMBER 1"/>
    <property type="match status" value="1"/>
</dbReference>
<reference evidence="4" key="1">
    <citation type="submission" date="2011-07" db="EMBL/GenBank/DDBJ databases">
        <title>The Genome Sequence of Exophiala (Wangiella) dermatitidis NIH/UT8656.</title>
        <authorList>
            <consortium name="The Broad Institute Genome Sequencing Platform"/>
            <person name="Cuomo C."/>
            <person name="Wang Z."/>
            <person name="Hunicke-Smith S."/>
            <person name="Szanislo P.J."/>
            <person name="Earl A."/>
            <person name="Young S.K."/>
            <person name="Zeng Q."/>
            <person name="Gargeya S."/>
            <person name="Fitzgerald M."/>
            <person name="Haas B."/>
            <person name="Abouelleil A."/>
            <person name="Alvarado L."/>
            <person name="Arachchi H.M."/>
            <person name="Berlin A."/>
            <person name="Brown A."/>
            <person name="Chapman S.B."/>
            <person name="Chen Z."/>
            <person name="Dunbar C."/>
            <person name="Freedman E."/>
            <person name="Gearin G."/>
            <person name="Gellesch M."/>
            <person name="Goldberg J."/>
            <person name="Griggs A."/>
            <person name="Gujja S."/>
            <person name="Heiman D."/>
            <person name="Howarth C."/>
            <person name="Larson L."/>
            <person name="Lui A."/>
            <person name="MacDonald P.J.P."/>
            <person name="Montmayeur A."/>
            <person name="Murphy C."/>
            <person name="Neiman D."/>
            <person name="Pearson M."/>
            <person name="Priest M."/>
            <person name="Roberts A."/>
            <person name="Saif S."/>
            <person name="Shea T."/>
            <person name="Shenoy N."/>
            <person name="Sisk P."/>
            <person name="Stolte C."/>
            <person name="Sykes S."/>
            <person name="Wortman J."/>
            <person name="Nusbaum C."/>
            <person name="Birren B."/>
        </authorList>
    </citation>
    <scope>NUCLEOTIDE SEQUENCE</scope>
    <source>
        <strain evidence="4">NIH/UT8656</strain>
    </source>
</reference>
<dbReference type="GO" id="GO:1990432">
    <property type="term" value="P:siRNA 3'-end processing"/>
    <property type="evidence" value="ECO:0007669"/>
    <property type="project" value="TreeGrafter"/>
</dbReference>
<evidence type="ECO:0000256" key="3">
    <source>
        <dbReference type="SAM" id="SignalP"/>
    </source>
</evidence>
<dbReference type="GO" id="GO:1990431">
    <property type="term" value="P:priRNA 3'-end processing"/>
    <property type="evidence" value="ECO:0007669"/>
    <property type="project" value="TreeGrafter"/>
</dbReference>
<keyword evidence="3" id="KW-0732">Signal</keyword>
<name>H6BZV8_EXODN</name>
<dbReference type="VEuPathDB" id="FungiDB:HMPREF1120_04379"/>
<dbReference type="GO" id="GO:0000289">
    <property type="term" value="P:nuclear-transcribed mRNA poly(A) tail shortening"/>
    <property type="evidence" value="ECO:0007669"/>
    <property type="project" value="TreeGrafter"/>
</dbReference>
<dbReference type="InterPro" id="IPR012337">
    <property type="entry name" value="RNaseH-like_sf"/>
</dbReference>
<organism evidence="4 5">
    <name type="scientific">Exophiala dermatitidis (strain ATCC 34100 / CBS 525.76 / NIH/UT8656)</name>
    <name type="common">Black yeast</name>
    <name type="synonym">Wangiella dermatitidis</name>
    <dbReference type="NCBI Taxonomy" id="858893"/>
    <lineage>
        <taxon>Eukaryota</taxon>
        <taxon>Fungi</taxon>
        <taxon>Dikarya</taxon>
        <taxon>Ascomycota</taxon>
        <taxon>Pezizomycotina</taxon>
        <taxon>Eurotiomycetes</taxon>
        <taxon>Chaetothyriomycetidae</taxon>
        <taxon>Chaetothyriales</taxon>
        <taxon>Herpotrichiellaceae</taxon>
        <taxon>Exophiala</taxon>
    </lineage>
</organism>
<dbReference type="Proteomes" id="UP000007304">
    <property type="component" value="Unassembled WGS sequence"/>
</dbReference>
<feature type="region of interest" description="Disordered" evidence="2">
    <location>
        <begin position="538"/>
        <end position="572"/>
    </location>
</feature>